<accession>A0A9X7Z5T4</accession>
<keyword evidence="4" id="KW-1185">Reference proteome</keyword>
<protein>
    <recommendedName>
        <fullName evidence="2">Copper amine oxidase-like N-terminal domain-containing protein</fullName>
    </recommendedName>
</protein>
<dbReference type="Proteomes" id="UP000663505">
    <property type="component" value="Chromosome"/>
</dbReference>
<feature type="chain" id="PRO_5040998675" description="Copper amine oxidase-like N-terminal domain-containing protein" evidence="1">
    <location>
        <begin position="30"/>
        <end position="344"/>
    </location>
</feature>
<proteinExistence type="predicted"/>
<dbReference type="Pfam" id="PF07833">
    <property type="entry name" value="Cu_amine_oxidN1"/>
    <property type="match status" value="1"/>
</dbReference>
<feature type="signal peptide" evidence="1">
    <location>
        <begin position="1"/>
        <end position="29"/>
    </location>
</feature>
<keyword evidence="1" id="KW-0732">Signal</keyword>
<evidence type="ECO:0000313" key="3">
    <source>
        <dbReference type="EMBL" id="QSO45590.1"/>
    </source>
</evidence>
<dbReference type="RefSeq" id="WP_206654959.1">
    <property type="nucleotide sequence ID" value="NZ_CP071182.1"/>
</dbReference>
<gene>
    <name evidence="3" type="ORF">JZ786_13560</name>
</gene>
<dbReference type="InterPro" id="IPR012854">
    <property type="entry name" value="Cu_amine_oxidase-like_N"/>
</dbReference>
<evidence type="ECO:0000256" key="1">
    <source>
        <dbReference type="SAM" id="SignalP"/>
    </source>
</evidence>
<dbReference type="KEGG" id="afx:JZ786_13560"/>
<dbReference type="EMBL" id="CP071182">
    <property type="protein sequence ID" value="QSO45590.1"/>
    <property type="molecule type" value="Genomic_DNA"/>
</dbReference>
<feature type="domain" description="Copper amine oxidase-like N-terminal" evidence="2">
    <location>
        <begin position="42"/>
        <end position="147"/>
    </location>
</feature>
<evidence type="ECO:0000259" key="2">
    <source>
        <dbReference type="Pfam" id="PF07833"/>
    </source>
</evidence>
<dbReference type="AlphaFoldDB" id="A0A9X7Z5T4"/>
<name>A0A9X7Z5T4_9BACL</name>
<evidence type="ECO:0000313" key="4">
    <source>
        <dbReference type="Proteomes" id="UP000663505"/>
    </source>
</evidence>
<organism evidence="3 4">
    <name type="scientific">Alicyclobacillus mengziensis</name>
    <dbReference type="NCBI Taxonomy" id="2931921"/>
    <lineage>
        <taxon>Bacteria</taxon>
        <taxon>Bacillati</taxon>
        <taxon>Bacillota</taxon>
        <taxon>Bacilli</taxon>
        <taxon>Bacillales</taxon>
        <taxon>Alicyclobacillaceae</taxon>
        <taxon>Alicyclobacillus</taxon>
    </lineage>
</organism>
<reference evidence="3 4" key="1">
    <citation type="submission" date="2021-02" db="EMBL/GenBank/DDBJ databases">
        <title>Alicyclobacillus curvatus sp. nov. and Alicyclobacillus mengziensis sp. nov., two acidophilic bacteria isolated from acid mine drainage.</title>
        <authorList>
            <person name="Huang Y."/>
        </authorList>
    </citation>
    <scope>NUCLEOTIDE SEQUENCE [LARGE SCALE GENOMIC DNA]</scope>
    <source>
        <strain evidence="3 4">S30H14</strain>
    </source>
</reference>
<sequence length="344" mass="37927">MRKNLILLNFVSLTTMAVLGGILAPTAFAQGFQTLMQKSKIVVNGKTFESPYKFIYQGTTYMPIWYVMQVLKQIKGFSVDWNATTHQWVINGPFASPNMSPATIGKTSIVMNGKTVESNILTLASTDPSSGQLTTFMPIWYIQQALNSAGFSKNTDSWNGSQWNLSFSQSSSSGSNSSSGSQPTIAQITSATEQYLKESNYGQKPVTGYSPLATSTQWYPNPSDVFYNKQIPTSDLVDNKVIQQNPYVIMNKENGPSGSMWFELEYVGKDSTQSYWMAEQVDSQTGKVTNVSQELFNFSKVNFPDLAVPASGGYAFTKSPVNTQWGIGGQTFFIPNSGWNPNKN</sequence>